<feature type="compositionally biased region" description="Low complexity" evidence="1">
    <location>
        <begin position="59"/>
        <end position="76"/>
    </location>
</feature>
<comment type="caution">
    <text evidence="2">The sequence shown here is derived from an EMBL/GenBank/DDBJ whole genome shotgun (WGS) entry which is preliminary data.</text>
</comment>
<sequence>MSSANTSTTSLVSTTTVSSRAPLTGSAQKKDFQTAFASLQSTYGFAASAPTPVLKKKSTSSTTLPTARASSSTATTKDFQSAFADLQSTYGFGGSAPMPVPKKQGVNTTSNKLFSKFTRSSSSGAK</sequence>
<name>A0AAD6X1L7_9AGAR</name>
<dbReference type="AlphaFoldDB" id="A0AAD6X1L7"/>
<dbReference type="EMBL" id="JARJCM010000049">
    <property type="protein sequence ID" value="KAJ7035528.1"/>
    <property type="molecule type" value="Genomic_DNA"/>
</dbReference>
<accession>A0AAD6X1L7</accession>
<protein>
    <submittedName>
        <fullName evidence="2">Uncharacterized protein</fullName>
    </submittedName>
</protein>
<evidence type="ECO:0000256" key="1">
    <source>
        <dbReference type="SAM" id="MobiDB-lite"/>
    </source>
</evidence>
<feature type="compositionally biased region" description="Polar residues" evidence="1">
    <location>
        <begin position="105"/>
        <end position="126"/>
    </location>
</feature>
<feature type="region of interest" description="Disordered" evidence="1">
    <location>
        <begin position="94"/>
        <end position="126"/>
    </location>
</feature>
<gene>
    <name evidence="2" type="ORF">C8F04DRAFT_510457</name>
</gene>
<feature type="region of interest" description="Disordered" evidence="1">
    <location>
        <begin position="1"/>
        <end position="27"/>
    </location>
</feature>
<feature type="compositionally biased region" description="Low complexity" evidence="1">
    <location>
        <begin position="1"/>
        <end position="19"/>
    </location>
</feature>
<evidence type="ECO:0000313" key="3">
    <source>
        <dbReference type="Proteomes" id="UP001218188"/>
    </source>
</evidence>
<reference evidence="2" key="1">
    <citation type="submission" date="2023-03" db="EMBL/GenBank/DDBJ databases">
        <title>Massive genome expansion in bonnet fungi (Mycena s.s.) driven by repeated elements and novel gene families across ecological guilds.</title>
        <authorList>
            <consortium name="Lawrence Berkeley National Laboratory"/>
            <person name="Harder C.B."/>
            <person name="Miyauchi S."/>
            <person name="Viragh M."/>
            <person name="Kuo A."/>
            <person name="Thoen E."/>
            <person name="Andreopoulos B."/>
            <person name="Lu D."/>
            <person name="Skrede I."/>
            <person name="Drula E."/>
            <person name="Henrissat B."/>
            <person name="Morin E."/>
            <person name="Kohler A."/>
            <person name="Barry K."/>
            <person name="LaButti K."/>
            <person name="Morin E."/>
            <person name="Salamov A."/>
            <person name="Lipzen A."/>
            <person name="Mereny Z."/>
            <person name="Hegedus B."/>
            <person name="Baldrian P."/>
            <person name="Stursova M."/>
            <person name="Weitz H."/>
            <person name="Taylor A."/>
            <person name="Grigoriev I.V."/>
            <person name="Nagy L.G."/>
            <person name="Martin F."/>
            <person name="Kauserud H."/>
        </authorList>
    </citation>
    <scope>NUCLEOTIDE SEQUENCE</scope>
    <source>
        <strain evidence="2">CBHHK200</strain>
    </source>
</reference>
<proteinExistence type="predicted"/>
<keyword evidence="3" id="KW-1185">Reference proteome</keyword>
<dbReference type="Proteomes" id="UP001218188">
    <property type="component" value="Unassembled WGS sequence"/>
</dbReference>
<evidence type="ECO:0000313" key="2">
    <source>
        <dbReference type="EMBL" id="KAJ7035528.1"/>
    </source>
</evidence>
<organism evidence="2 3">
    <name type="scientific">Mycena alexandri</name>
    <dbReference type="NCBI Taxonomy" id="1745969"/>
    <lineage>
        <taxon>Eukaryota</taxon>
        <taxon>Fungi</taxon>
        <taxon>Dikarya</taxon>
        <taxon>Basidiomycota</taxon>
        <taxon>Agaricomycotina</taxon>
        <taxon>Agaricomycetes</taxon>
        <taxon>Agaricomycetidae</taxon>
        <taxon>Agaricales</taxon>
        <taxon>Marasmiineae</taxon>
        <taxon>Mycenaceae</taxon>
        <taxon>Mycena</taxon>
    </lineage>
</organism>
<feature type="region of interest" description="Disordered" evidence="1">
    <location>
        <begin position="52"/>
        <end position="76"/>
    </location>
</feature>